<dbReference type="EMBL" id="QNUK01000260">
    <property type="protein sequence ID" value="KAF5896834.1"/>
    <property type="molecule type" value="Genomic_DNA"/>
</dbReference>
<keyword evidence="11" id="KW-1185">Reference proteome</keyword>
<evidence type="ECO:0000256" key="2">
    <source>
        <dbReference type="ARBA" id="ARBA00005234"/>
    </source>
</evidence>
<dbReference type="GO" id="GO:0009986">
    <property type="term" value="C:cell surface"/>
    <property type="evidence" value="ECO:0007669"/>
    <property type="project" value="TreeGrafter"/>
</dbReference>
<dbReference type="SUPFAM" id="SSF54001">
    <property type="entry name" value="Cysteine proteinases"/>
    <property type="match status" value="1"/>
</dbReference>
<feature type="domain" description="Fibronectin type-III" evidence="8">
    <location>
        <begin position="218"/>
        <end position="321"/>
    </location>
</feature>
<dbReference type="InterPro" id="IPR042447">
    <property type="entry name" value="Anosmin-1"/>
</dbReference>
<dbReference type="Pfam" id="PF02902">
    <property type="entry name" value="Peptidase_C48"/>
    <property type="match status" value="1"/>
</dbReference>
<dbReference type="Pfam" id="PF00095">
    <property type="entry name" value="WAP"/>
    <property type="match status" value="1"/>
</dbReference>
<name>A0A8J4WYF0_CLAMG</name>
<dbReference type="Pfam" id="PF17869">
    <property type="entry name" value="Cys_box"/>
    <property type="match status" value="1"/>
</dbReference>
<feature type="domain" description="Ubiquitin-like protease family profile" evidence="7">
    <location>
        <begin position="886"/>
        <end position="1038"/>
    </location>
</feature>
<dbReference type="InterPro" id="IPR036116">
    <property type="entry name" value="FN3_sf"/>
</dbReference>
<feature type="non-terminal residue" evidence="10">
    <location>
        <position position="1"/>
    </location>
</feature>
<dbReference type="PROSITE" id="PS50853">
    <property type="entry name" value="FN3"/>
    <property type="match status" value="2"/>
</dbReference>
<dbReference type="GO" id="GO:0005576">
    <property type="term" value="C:extracellular region"/>
    <property type="evidence" value="ECO:0007669"/>
    <property type="project" value="InterPro"/>
</dbReference>
<keyword evidence="4" id="KW-0833">Ubl conjugation pathway</keyword>
<dbReference type="GO" id="GO:0030182">
    <property type="term" value="P:neuron differentiation"/>
    <property type="evidence" value="ECO:0007669"/>
    <property type="project" value="TreeGrafter"/>
</dbReference>
<feature type="region of interest" description="Disordered" evidence="6">
    <location>
        <begin position="672"/>
        <end position="712"/>
    </location>
</feature>
<dbReference type="InterPro" id="IPR045577">
    <property type="entry name" value="SENP3_5_cons_dom"/>
</dbReference>
<comment type="similarity">
    <text evidence="2">Belongs to the peptidase C48 family.</text>
</comment>
<dbReference type="GO" id="GO:0030414">
    <property type="term" value="F:peptidase inhibitor activity"/>
    <property type="evidence" value="ECO:0007669"/>
    <property type="project" value="InterPro"/>
</dbReference>
<dbReference type="GO" id="GO:0008234">
    <property type="term" value="F:cysteine-type peptidase activity"/>
    <property type="evidence" value="ECO:0007669"/>
    <property type="project" value="InterPro"/>
</dbReference>
<evidence type="ECO:0000256" key="3">
    <source>
        <dbReference type="ARBA" id="ARBA00022670"/>
    </source>
</evidence>
<evidence type="ECO:0000313" key="10">
    <source>
        <dbReference type="EMBL" id="KAF5896834.1"/>
    </source>
</evidence>
<dbReference type="InterPro" id="IPR003961">
    <property type="entry name" value="FN3_dom"/>
</dbReference>
<evidence type="ECO:0000256" key="6">
    <source>
        <dbReference type="SAM" id="MobiDB-lite"/>
    </source>
</evidence>
<dbReference type="CDD" id="cd00199">
    <property type="entry name" value="WAP"/>
    <property type="match status" value="1"/>
</dbReference>
<evidence type="ECO:0000256" key="5">
    <source>
        <dbReference type="ARBA" id="ARBA00022801"/>
    </source>
</evidence>
<organism evidence="10 11">
    <name type="scientific">Clarias magur</name>
    <name type="common">Asian catfish</name>
    <name type="synonym">Macropteronotus magur</name>
    <dbReference type="NCBI Taxonomy" id="1594786"/>
    <lineage>
        <taxon>Eukaryota</taxon>
        <taxon>Metazoa</taxon>
        <taxon>Chordata</taxon>
        <taxon>Craniata</taxon>
        <taxon>Vertebrata</taxon>
        <taxon>Euteleostomi</taxon>
        <taxon>Actinopterygii</taxon>
        <taxon>Neopterygii</taxon>
        <taxon>Teleostei</taxon>
        <taxon>Ostariophysi</taxon>
        <taxon>Siluriformes</taxon>
        <taxon>Clariidae</taxon>
        <taxon>Clarias</taxon>
    </lineage>
</organism>
<evidence type="ECO:0000256" key="4">
    <source>
        <dbReference type="ARBA" id="ARBA00022786"/>
    </source>
</evidence>
<feature type="region of interest" description="Disordered" evidence="6">
    <location>
        <begin position="206"/>
        <end position="225"/>
    </location>
</feature>
<evidence type="ECO:0000259" key="9">
    <source>
        <dbReference type="PROSITE" id="PS51390"/>
    </source>
</evidence>
<dbReference type="InterPro" id="IPR038765">
    <property type="entry name" value="Papain-like_cys_pep_sf"/>
</dbReference>
<dbReference type="PANTHER" id="PTHR14131">
    <property type="entry name" value="ANOSMIN"/>
    <property type="match status" value="1"/>
</dbReference>
<dbReference type="PANTHER" id="PTHR14131:SF7">
    <property type="entry name" value="ANOSMIN 1B"/>
    <property type="match status" value="1"/>
</dbReference>
<dbReference type="GO" id="GO:0006508">
    <property type="term" value="P:proteolysis"/>
    <property type="evidence" value="ECO:0007669"/>
    <property type="project" value="UniProtKB-KW"/>
</dbReference>
<feature type="non-terminal residue" evidence="10">
    <location>
        <position position="1038"/>
    </location>
</feature>
<dbReference type="Pfam" id="PF19722">
    <property type="entry name" value="SENP3_5_N"/>
    <property type="match status" value="1"/>
</dbReference>
<dbReference type="InterPro" id="IPR003653">
    <property type="entry name" value="Peptidase_C48_C"/>
</dbReference>
<comment type="caution">
    <text evidence="10">The sequence shown here is derived from an EMBL/GenBank/DDBJ whole genome shotgun (WGS) entry which is preliminary data.</text>
</comment>
<dbReference type="PRINTS" id="PR00003">
    <property type="entry name" value="4DISULPHCORE"/>
</dbReference>
<evidence type="ECO:0000259" key="8">
    <source>
        <dbReference type="PROSITE" id="PS50853"/>
    </source>
</evidence>
<protein>
    <submittedName>
        <fullName evidence="10">Sentrin-specific protease 5-like</fullName>
    </submittedName>
</protein>
<dbReference type="SUPFAM" id="SSF57256">
    <property type="entry name" value="Elafin-like"/>
    <property type="match status" value="1"/>
</dbReference>
<feature type="domain" description="Fibronectin type-III" evidence="8">
    <location>
        <begin position="108"/>
        <end position="213"/>
    </location>
</feature>
<dbReference type="OrthoDB" id="6060011at2759"/>
<evidence type="ECO:0000259" key="7">
    <source>
        <dbReference type="PROSITE" id="PS50600"/>
    </source>
</evidence>
<keyword evidence="5" id="KW-0378">Hydrolase</keyword>
<dbReference type="SMART" id="SM00217">
    <property type="entry name" value="WAP"/>
    <property type="match status" value="1"/>
</dbReference>
<dbReference type="Gene3D" id="3.40.395.10">
    <property type="entry name" value="Adenoviral Proteinase, Chain A"/>
    <property type="match status" value="1"/>
</dbReference>
<feature type="compositionally biased region" description="Polar residues" evidence="6">
    <location>
        <begin position="679"/>
        <end position="693"/>
    </location>
</feature>
<reference evidence="10" key="1">
    <citation type="submission" date="2020-07" db="EMBL/GenBank/DDBJ databases">
        <title>Clarias magur genome sequencing, assembly and annotation.</title>
        <authorList>
            <person name="Kushwaha B."/>
            <person name="Kumar R."/>
            <person name="Das P."/>
            <person name="Joshi C.G."/>
            <person name="Kumar D."/>
            <person name="Nagpure N.S."/>
            <person name="Pandey M."/>
            <person name="Agarwal S."/>
            <person name="Srivastava S."/>
            <person name="Singh M."/>
            <person name="Sahoo L."/>
            <person name="Jayasankar P."/>
            <person name="Meher P.K."/>
            <person name="Koringa P.G."/>
            <person name="Iquebal M.A."/>
            <person name="Das S.P."/>
            <person name="Bit A."/>
            <person name="Patnaik S."/>
            <person name="Patel N."/>
            <person name="Shah T.M."/>
            <person name="Hinsu A."/>
            <person name="Jena J.K."/>
        </authorList>
    </citation>
    <scope>NUCLEOTIDE SEQUENCE</scope>
    <source>
        <strain evidence="10">CIFAMagur01</strain>
        <tissue evidence="10">Testis</tissue>
    </source>
</reference>
<dbReference type="AlphaFoldDB" id="A0A8J4WYF0"/>
<gene>
    <name evidence="10" type="primary">anos1b</name>
    <name evidence="10" type="ORF">DAT39_013438</name>
</gene>
<dbReference type="InterPro" id="IPR008197">
    <property type="entry name" value="WAP_dom"/>
</dbReference>
<dbReference type="FunFam" id="4.10.75.10:FF:000001">
    <property type="entry name" value="Anosmin 1"/>
    <property type="match status" value="1"/>
</dbReference>
<dbReference type="SUPFAM" id="SSF49265">
    <property type="entry name" value="Fibronectin type III"/>
    <property type="match status" value="2"/>
</dbReference>
<dbReference type="GO" id="GO:0005730">
    <property type="term" value="C:nucleolus"/>
    <property type="evidence" value="ECO:0007669"/>
    <property type="project" value="UniProtKB-SubCell"/>
</dbReference>
<feature type="domain" description="WAP" evidence="9">
    <location>
        <begin position="53"/>
        <end position="102"/>
    </location>
</feature>
<keyword evidence="3 10" id="KW-0645">Protease</keyword>
<evidence type="ECO:0000256" key="1">
    <source>
        <dbReference type="ARBA" id="ARBA00004604"/>
    </source>
</evidence>
<dbReference type="CDD" id="cd00063">
    <property type="entry name" value="FN3"/>
    <property type="match status" value="2"/>
</dbReference>
<dbReference type="SMART" id="SM00060">
    <property type="entry name" value="FN3"/>
    <property type="match status" value="4"/>
</dbReference>
<dbReference type="Gene3D" id="2.60.40.10">
    <property type="entry name" value="Immunoglobulins"/>
    <property type="match status" value="2"/>
</dbReference>
<dbReference type="PROSITE" id="PS50600">
    <property type="entry name" value="ULP_PROTEASE"/>
    <property type="match status" value="1"/>
</dbReference>
<evidence type="ECO:0000313" key="11">
    <source>
        <dbReference type="Proteomes" id="UP000727407"/>
    </source>
</evidence>
<comment type="subcellular location">
    <subcellularLocation>
        <location evidence="1">Nucleus</location>
        <location evidence="1">Nucleolus</location>
    </subcellularLocation>
</comment>
<dbReference type="Gene3D" id="4.10.75.10">
    <property type="entry name" value="Elafin-like"/>
    <property type="match status" value="1"/>
</dbReference>
<dbReference type="PROSITE" id="PS51390">
    <property type="entry name" value="WAP"/>
    <property type="match status" value="1"/>
</dbReference>
<dbReference type="Pfam" id="PF00041">
    <property type="entry name" value="fn3"/>
    <property type="match status" value="1"/>
</dbReference>
<proteinExistence type="inferred from homology"/>
<sequence length="1038" mass="116514">SDEVLGWCESHRRCAQCLQPCKELWETRRVLSHKFCEKHHECVTSAEFLQSLQMQKQGDCPSPQRASGFAAACVESCNADRECSGSKKCCSNGCGHTCQAPINLYKGVPLKPRKDMAFLEDQHGQLEVTWMSKFNVSIEPVLYILQRRWNHGFHPSEDDASPWHTVLMTMEERALLKDVRPHKWYQFRVSAVNSQGTRGFTTPSKHFFSTRDPLPPERPQNVSAENQTVSADGRVSVLLRWDPPKEGDLQLHHYKVTWSSPSGKESSRVADGTLTQMELEGLQPDTHYIVNIQAVSFWGQKRLKSGRAQLSFKTATSTGSTPISRDFSNELPISRSSPRVLRLEAAAPHYHNNQLQVKVFWKSRLPGNQRGSASYLLSWFPEVCANNVTKRERTATVQGTHFVITGLVFACKYKVTVTLVSEHGEKTGAVTSVTTPQCSTLNSREKKQLSCASDDRHLQVKKSLQRPEKLVAVFQTVNGSLEGLFSWQVSDATPGQTPITGFQFSRVKISSSRANKSSDSLTSQTLSLAPDQRSVRVEQLQPKSLYKVQVQEWARLDMRVQVHNSSDQAKPAPAEMSENGRARRKRVPKLCDCCGPNTKPHALGHGPVTKKRGRKKKEVANEVEVTTDNHLSSAFVDLASTPDSTDTMTVCETQQATLSKVCPTQTGVQIIPPVLHNGTPASPDNGPETNSESDYADCTPISDSKELSSVTHSTTHASLDAHCDPTTLLDCMHGSPTSHSDCKENFLCPAGTSSITTSDQPPDGDAMEIEQAVYAVYLNAKALRDHRYCKRPHSNAEEENAISQPPSAEIQQEDIVELLHEYLELFYGKYGSFVPLNEEDILAYLNKHLNADFNDRRKMINKEVLKYKAGLACASMHFFKVTYNKHSLALEDLSTLEDQNWVNDQVINMYGELIMDATSHKVHFFNSFFYKQLVAKGYEGVKRWTKKVDVFSKRLLLIPLHLEIHWSLITVDVLKQNINFYDSQGILFKFAVENILKYIIAEAKEKKHTALQKGWKMTVNKGIPQQKNDNDCGVFVLE</sequence>
<dbReference type="InterPro" id="IPR040957">
    <property type="entry name" value="Anosmin-1_Cys_box"/>
</dbReference>
<accession>A0A8J4WYF0</accession>
<feature type="region of interest" description="Disordered" evidence="6">
    <location>
        <begin position="564"/>
        <end position="583"/>
    </location>
</feature>
<dbReference type="InterPro" id="IPR036645">
    <property type="entry name" value="Elafin-like_sf"/>
</dbReference>
<dbReference type="Proteomes" id="UP000727407">
    <property type="component" value="Unassembled WGS sequence"/>
</dbReference>
<dbReference type="InterPro" id="IPR013783">
    <property type="entry name" value="Ig-like_fold"/>
</dbReference>